<feature type="domain" description="TraG P-loop" evidence="5">
    <location>
        <begin position="589"/>
        <end position="741"/>
    </location>
</feature>
<dbReference type="OrthoDB" id="9816422at2"/>
<dbReference type="eggNOG" id="COG3451">
    <property type="taxonomic scope" value="Bacteria"/>
</dbReference>
<evidence type="ECO:0000256" key="3">
    <source>
        <dbReference type="ARBA" id="ARBA00022840"/>
    </source>
</evidence>
<dbReference type="PANTHER" id="PTHR30121:SF12">
    <property type="entry name" value="TYPE IV SECRETION SYSTEM PROTEIN CAGE"/>
    <property type="match status" value="1"/>
</dbReference>
<evidence type="ECO:0000256" key="1">
    <source>
        <dbReference type="ARBA" id="ARBA00006512"/>
    </source>
</evidence>
<evidence type="ECO:0008006" key="8">
    <source>
        <dbReference type="Google" id="ProtNLM"/>
    </source>
</evidence>
<keyword evidence="7" id="KW-1185">Reference proteome</keyword>
<evidence type="ECO:0000256" key="2">
    <source>
        <dbReference type="ARBA" id="ARBA00022741"/>
    </source>
</evidence>
<dbReference type="NCBIfam" id="NF010447">
    <property type="entry name" value="PRK13873.1"/>
    <property type="match status" value="1"/>
</dbReference>
<comment type="similarity">
    <text evidence="1">Belongs to the TrbE/VirB4 family.</text>
</comment>
<dbReference type="GO" id="GO:0005524">
    <property type="term" value="F:ATP binding"/>
    <property type="evidence" value="ECO:0007669"/>
    <property type="project" value="UniProtKB-KW"/>
</dbReference>
<evidence type="ECO:0000259" key="5">
    <source>
        <dbReference type="Pfam" id="PF19044"/>
    </source>
</evidence>
<gene>
    <name evidence="6" type="ORF">M529_03550</name>
</gene>
<evidence type="ECO:0000259" key="4">
    <source>
        <dbReference type="Pfam" id="PF03135"/>
    </source>
</evidence>
<dbReference type="Proteomes" id="UP000015523">
    <property type="component" value="Unassembled WGS sequence"/>
</dbReference>
<dbReference type="Pfam" id="PF03135">
    <property type="entry name" value="CagE_TrbE_VirB"/>
    <property type="match status" value="1"/>
</dbReference>
<dbReference type="Gene3D" id="3.40.50.300">
    <property type="entry name" value="P-loop containing nucleotide triphosphate hydrolases"/>
    <property type="match status" value="2"/>
</dbReference>
<evidence type="ECO:0000313" key="6">
    <source>
        <dbReference type="EMBL" id="EQB33560.1"/>
    </source>
</evidence>
<dbReference type="CDD" id="cd01127">
    <property type="entry name" value="TrwB_TraG_TraD_VirD4"/>
    <property type="match status" value="1"/>
</dbReference>
<dbReference type="InterPro" id="IPR051162">
    <property type="entry name" value="T4SS_component"/>
</dbReference>
<dbReference type="InterPro" id="IPR018145">
    <property type="entry name" value="CagE_TrbE_VirB_cntrl_dom"/>
</dbReference>
<dbReference type="AlphaFoldDB" id="T0IXQ3"/>
<reference evidence="6 7" key="1">
    <citation type="journal article" date="2013" name="Genome Announc.">
        <title>Draft Genome Sequence of Sphingobium ummariense Strain RL-3, a Hexachlorocyclohexane-Degrading Bacterium.</title>
        <authorList>
            <person name="Kohli P."/>
            <person name="Dua A."/>
            <person name="Sangwan N."/>
            <person name="Oldach P."/>
            <person name="Khurana J.P."/>
            <person name="Lal R."/>
        </authorList>
    </citation>
    <scope>NUCLEOTIDE SEQUENCE [LARGE SCALE GENOMIC DNA]</scope>
    <source>
        <strain evidence="6 7">RL-3</strain>
    </source>
</reference>
<dbReference type="PANTHER" id="PTHR30121">
    <property type="entry name" value="UNCHARACTERIZED PROTEIN YJGR-RELATED"/>
    <property type="match status" value="1"/>
</dbReference>
<protein>
    <recommendedName>
        <fullName evidence="8">Conjugal transfer protein TrbE</fullName>
    </recommendedName>
</protein>
<dbReference type="RefSeq" id="WP_021316684.1">
    <property type="nucleotide sequence ID" value="NZ_AUWY01000033.1"/>
</dbReference>
<dbReference type="InterPro" id="IPR027417">
    <property type="entry name" value="P-loop_NTPase"/>
</dbReference>
<accession>T0IXQ3</accession>
<dbReference type="InterPro" id="IPR043964">
    <property type="entry name" value="P-loop_TraG"/>
</dbReference>
<dbReference type="Pfam" id="PF19044">
    <property type="entry name" value="P-loop_TraG"/>
    <property type="match status" value="1"/>
</dbReference>
<evidence type="ECO:0000313" key="7">
    <source>
        <dbReference type="Proteomes" id="UP000015523"/>
    </source>
</evidence>
<proteinExistence type="inferred from homology"/>
<organism evidence="6 7">
    <name type="scientific">Sphingobium ummariense RL-3</name>
    <dbReference type="NCBI Taxonomy" id="1346791"/>
    <lineage>
        <taxon>Bacteria</taxon>
        <taxon>Pseudomonadati</taxon>
        <taxon>Pseudomonadota</taxon>
        <taxon>Alphaproteobacteria</taxon>
        <taxon>Sphingomonadales</taxon>
        <taxon>Sphingomonadaceae</taxon>
        <taxon>Sphingobium</taxon>
    </lineage>
</organism>
<comment type="caution">
    <text evidence="6">The sequence shown here is derived from an EMBL/GenBank/DDBJ whole genome shotgun (WGS) entry which is preliminary data.</text>
</comment>
<dbReference type="STRING" id="1346791.M529_03550"/>
<feature type="domain" description="CagE TrbE VirB component of type IV transporter system central" evidence="4">
    <location>
        <begin position="181"/>
        <end position="391"/>
    </location>
</feature>
<keyword evidence="3" id="KW-0067">ATP-binding</keyword>
<dbReference type="EMBL" id="AUWY01000033">
    <property type="protein sequence ID" value="EQB33560.1"/>
    <property type="molecule type" value="Genomic_DNA"/>
</dbReference>
<keyword evidence="2" id="KW-0547">Nucleotide-binding</keyword>
<name>T0IXQ3_9SPHN</name>
<sequence>MFNIGEYRPKAARLMDHLPWAAFIAPGVLLNKDGSFQKSLTFRGPDLASATQSGLISARSQLNNALRRLGSRWCLHVEALRVPSQTYPDSLFPDPVSQLVDEERRAAFEAEEAHFESRYFMTFTYLPPEENIGRAASLVVENAPTGHGAEAMYRTALRDFQAVVRQVGDILSGFMPEIREMSDDETLTYLHSCISTKRHPVKSPDVPFYLDALLTDDDFQAGLFPRLGKHYMRTISIRSYPSSSTPGMLDRLNSLGIPYRWVCRFLPLDKEDARATVATIRKRWFAKRKSVSTLIKEAITKEPSMLEDSDAIAKSLDAEAAMLVIGSDSAGMGYFTPTITLTDRDPDRLAAKVREVESSINRAGFVAKVEDVNGVEAWLGSLPGHAYADVRRPLVSTLNLCDMLPVSANWSGPVINAHLTAEAQKRGATESLPPLIHARTDGSTPFRLDLHQGDVAHTKIIGPTGSGKSVLLNTIAIQWLRYPDAQVFIFDKGASSRAATLVTGGSFFYLGGDRATLAFQPLAEIDTPSDQAWAQEWILDIITAENVPITPAVKDAVWSALTNLATAPADQRTLTMLAASIQDKAVKDALIPYTLDGPHGHLLDADTNVLSGGNWMAFEMEALMENKAAVGPVLTYLFHVLEKRRFDGRPTLLILDEAWLFLESSSFAKRIEAWLRTLRKKNVAVVFATQSLGDVLQSSIAAALVESCPTRVFLPNPDARSPQIQAVYERFGLNTKQIDLIAKAIPKREYYYQSRAGNRLFELGLGPVALAAVASSSPEDHKLMDRVAERCAQEGWDFASTFFQMKGLPSVAEFLRDEARNSDAAA</sequence>
<dbReference type="SUPFAM" id="SSF52540">
    <property type="entry name" value="P-loop containing nucleoside triphosphate hydrolases"/>
    <property type="match status" value="1"/>
</dbReference>
<dbReference type="PATRIC" id="fig|1346791.3.peg.688"/>